<feature type="domain" description="DUF4232" evidence="3">
    <location>
        <begin position="112"/>
        <end position="226"/>
    </location>
</feature>
<name>A0A8J3BS06_9ACTN</name>
<organism evidence="4 5">
    <name type="scientific">Mangrovihabitans endophyticus</name>
    <dbReference type="NCBI Taxonomy" id="1751298"/>
    <lineage>
        <taxon>Bacteria</taxon>
        <taxon>Bacillati</taxon>
        <taxon>Actinomycetota</taxon>
        <taxon>Actinomycetes</taxon>
        <taxon>Micromonosporales</taxon>
        <taxon>Micromonosporaceae</taxon>
        <taxon>Mangrovihabitans</taxon>
    </lineage>
</organism>
<dbReference type="Pfam" id="PF14016">
    <property type="entry name" value="DUF4232"/>
    <property type="match status" value="1"/>
</dbReference>
<dbReference type="RefSeq" id="WP_189077153.1">
    <property type="nucleotide sequence ID" value="NZ_BMMX01000001.1"/>
</dbReference>
<proteinExistence type="predicted"/>
<evidence type="ECO:0000313" key="4">
    <source>
        <dbReference type="EMBL" id="GGK72340.1"/>
    </source>
</evidence>
<protein>
    <recommendedName>
        <fullName evidence="3">DUF4232 domain-containing protein</fullName>
    </recommendedName>
</protein>
<keyword evidence="2" id="KW-0732">Signal</keyword>
<sequence>MYHRTARVLTLAALAGVLGLTQQACGSSGDPAAPTSGAAGHAAGIGDAAVTAAGDAAGRDADAKQDDNGGQAAGGASRSDAESRGDAGRTDDNGGASQHKGSGQTGDDVAACRSQDVTVDVTFQPQRVDGDTRMGLVAVTNDSDQPCTVDGRASIFLTNAAAEVVDVPTSNVAQPGAASEITLQPGTTAFEGIKWTVCDKGDETCGAGNSLQFSLEGTADGRYAKLIGFPAPERSDITMAELLVGTLQPSTQGVVAW</sequence>
<comment type="caution">
    <text evidence="4">The sequence shown here is derived from an EMBL/GenBank/DDBJ whole genome shotgun (WGS) entry which is preliminary data.</text>
</comment>
<evidence type="ECO:0000256" key="1">
    <source>
        <dbReference type="SAM" id="MobiDB-lite"/>
    </source>
</evidence>
<gene>
    <name evidence="4" type="ORF">GCM10012284_02690</name>
</gene>
<dbReference type="InterPro" id="IPR025326">
    <property type="entry name" value="DUF4232"/>
</dbReference>
<reference evidence="4" key="1">
    <citation type="journal article" date="2014" name="Int. J. Syst. Evol. Microbiol.">
        <title>Complete genome sequence of Corynebacterium casei LMG S-19264T (=DSM 44701T), isolated from a smear-ripened cheese.</title>
        <authorList>
            <consortium name="US DOE Joint Genome Institute (JGI-PGF)"/>
            <person name="Walter F."/>
            <person name="Albersmeier A."/>
            <person name="Kalinowski J."/>
            <person name="Ruckert C."/>
        </authorList>
    </citation>
    <scope>NUCLEOTIDE SEQUENCE</scope>
    <source>
        <strain evidence="4">CGMCC 4.7299</strain>
    </source>
</reference>
<feature type="signal peptide" evidence="2">
    <location>
        <begin position="1"/>
        <end position="26"/>
    </location>
</feature>
<keyword evidence="5" id="KW-1185">Reference proteome</keyword>
<accession>A0A8J3BS06</accession>
<feature type="chain" id="PRO_5035210285" description="DUF4232 domain-containing protein" evidence="2">
    <location>
        <begin position="27"/>
        <end position="257"/>
    </location>
</feature>
<feature type="region of interest" description="Disordered" evidence="1">
    <location>
        <begin position="56"/>
        <end position="109"/>
    </location>
</feature>
<dbReference type="EMBL" id="BMMX01000001">
    <property type="protein sequence ID" value="GGK72340.1"/>
    <property type="molecule type" value="Genomic_DNA"/>
</dbReference>
<evidence type="ECO:0000259" key="3">
    <source>
        <dbReference type="Pfam" id="PF14016"/>
    </source>
</evidence>
<reference evidence="4" key="2">
    <citation type="submission" date="2020-09" db="EMBL/GenBank/DDBJ databases">
        <authorList>
            <person name="Sun Q."/>
            <person name="Zhou Y."/>
        </authorList>
    </citation>
    <scope>NUCLEOTIDE SEQUENCE</scope>
    <source>
        <strain evidence="4">CGMCC 4.7299</strain>
    </source>
</reference>
<dbReference type="AlphaFoldDB" id="A0A8J3BS06"/>
<dbReference type="Proteomes" id="UP000656042">
    <property type="component" value="Unassembled WGS sequence"/>
</dbReference>
<feature type="compositionally biased region" description="Basic and acidic residues" evidence="1">
    <location>
        <begin position="57"/>
        <end position="67"/>
    </location>
</feature>
<evidence type="ECO:0000256" key="2">
    <source>
        <dbReference type="SAM" id="SignalP"/>
    </source>
</evidence>
<evidence type="ECO:0000313" key="5">
    <source>
        <dbReference type="Proteomes" id="UP000656042"/>
    </source>
</evidence>
<feature type="compositionally biased region" description="Basic and acidic residues" evidence="1">
    <location>
        <begin position="79"/>
        <end position="92"/>
    </location>
</feature>